<organism evidence="1">
    <name type="scientific">viral metagenome</name>
    <dbReference type="NCBI Taxonomy" id="1070528"/>
    <lineage>
        <taxon>unclassified sequences</taxon>
        <taxon>metagenomes</taxon>
        <taxon>organismal metagenomes</taxon>
    </lineage>
</organism>
<protein>
    <submittedName>
        <fullName evidence="1">Uncharacterized protein</fullName>
    </submittedName>
</protein>
<proteinExistence type="predicted"/>
<reference evidence="1" key="1">
    <citation type="submission" date="2020-03" db="EMBL/GenBank/DDBJ databases">
        <title>The deep terrestrial virosphere.</title>
        <authorList>
            <person name="Holmfeldt K."/>
            <person name="Nilsson E."/>
            <person name="Simone D."/>
            <person name="Lopez-Fernandez M."/>
            <person name="Wu X."/>
            <person name="de Brujin I."/>
            <person name="Lundin D."/>
            <person name="Andersson A."/>
            <person name="Bertilsson S."/>
            <person name="Dopson M."/>
        </authorList>
    </citation>
    <scope>NUCLEOTIDE SEQUENCE</scope>
    <source>
        <strain evidence="1">MM171B04622</strain>
    </source>
</reference>
<sequence>MDRKEIQNIKRSVRKNIKKVRRMSGYFSPDYPLGGSVEWYDIEREKEMVEELENNKKQ</sequence>
<dbReference type="EMBL" id="MT143968">
    <property type="protein sequence ID" value="QJH93345.1"/>
    <property type="molecule type" value="Genomic_DNA"/>
</dbReference>
<name>A0A6M3X9L0_9ZZZZ</name>
<gene>
    <name evidence="1" type="ORF">MM171B04622_0010</name>
</gene>
<dbReference type="AlphaFoldDB" id="A0A6M3X9L0"/>
<accession>A0A6M3X9L0</accession>
<evidence type="ECO:0000313" key="1">
    <source>
        <dbReference type="EMBL" id="QJH93345.1"/>
    </source>
</evidence>